<dbReference type="Pfam" id="PF11805">
    <property type="entry name" value="DUF3326"/>
    <property type="match status" value="1"/>
</dbReference>
<dbReference type="AlphaFoldDB" id="X1HFM3"/>
<proteinExistence type="predicted"/>
<protein>
    <recommendedName>
        <fullName evidence="2">DUF3326 domain-containing protein</fullName>
    </recommendedName>
</protein>
<dbReference type="PANTHER" id="PTHR36891:SF1">
    <property type="entry name" value="OS01G0127400 PROTEIN"/>
    <property type="match status" value="1"/>
</dbReference>
<evidence type="ECO:0008006" key="2">
    <source>
        <dbReference type="Google" id="ProtNLM"/>
    </source>
</evidence>
<accession>X1HFM3</accession>
<dbReference type="PANTHER" id="PTHR36891">
    <property type="entry name" value="OS01G0127400 PROTEIN"/>
    <property type="match status" value="1"/>
</dbReference>
<gene>
    <name evidence="1" type="ORF">S03H2_31997</name>
</gene>
<evidence type="ECO:0000313" key="1">
    <source>
        <dbReference type="EMBL" id="GAH52629.1"/>
    </source>
</evidence>
<dbReference type="EMBL" id="BARU01019432">
    <property type="protein sequence ID" value="GAH52629.1"/>
    <property type="molecule type" value="Genomic_DNA"/>
</dbReference>
<feature type="non-terminal residue" evidence="1">
    <location>
        <position position="289"/>
    </location>
</feature>
<organism evidence="1">
    <name type="scientific">marine sediment metagenome</name>
    <dbReference type="NCBI Taxonomy" id="412755"/>
    <lineage>
        <taxon>unclassified sequences</taxon>
        <taxon>metagenomes</taxon>
        <taxon>ecological metagenomes</taxon>
    </lineage>
</organism>
<feature type="non-terminal residue" evidence="1">
    <location>
        <position position="1"/>
    </location>
</feature>
<reference evidence="1" key="1">
    <citation type="journal article" date="2014" name="Front. Microbiol.">
        <title>High frequency of phylogenetically diverse reductive dehalogenase-homologous genes in deep subseafloor sedimentary metagenomes.</title>
        <authorList>
            <person name="Kawai M."/>
            <person name="Futagami T."/>
            <person name="Toyoda A."/>
            <person name="Takaki Y."/>
            <person name="Nishi S."/>
            <person name="Hori S."/>
            <person name="Arai W."/>
            <person name="Tsubouchi T."/>
            <person name="Morono Y."/>
            <person name="Uchiyama I."/>
            <person name="Ito T."/>
            <person name="Fujiyama A."/>
            <person name="Inagaki F."/>
            <person name="Takami H."/>
        </authorList>
    </citation>
    <scope>NUCLEOTIDE SEQUENCE</scope>
    <source>
        <strain evidence="1">Expedition CK06-06</strain>
    </source>
</reference>
<dbReference type="InterPro" id="IPR021763">
    <property type="entry name" value="DUF3326"/>
</dbReference>
<comment type="caution">
    <text evidence="1">The sequence shown here is derived from an EMBL/GenBank/DDBJ whole genome shotgun (WGS) entry which is preliminary data.</text>
</comment>
<name>X1HFM3_9ZZZZ</name>
<sequence>PNVVNASDINELPGNGLYVEGSVISQLLMGTVGLQKVRANRVMLVIDKHQDSRISDFAINAASAARAALGLDCPLVVKMEPPIKMRADYSISGSAVGRVEGLERLCDVLIRHRDEYDAVALATMVDVPKETQMEYFRSHGEIINPWGGVEAMLTHTVTMLFGVPAAHSPMLESMEMLNLRVGVVDPRMSAEAVSAAFLHSVLKGLHRSPQIVSDKMVFTHPGVLTAADVSCVVIPDGCVGLPTLAALEQGIPVIAVRENRNRMRNNLEELPFRPGKLFIAENYLEAVGI</sequence>